<keyword evidence="2" id="KW-1185">Reference proteome</keyword>
<proteinExistence type="predicted"/>
<dbReference type="EMBL" id="JBJUIK010000016">
    <property type="protein sequence ID" value="KAL3500094.1"/>
    <property type="molecule type" value="Genomic_DNA"/>
</dbReference>
<accession>A0ABD2Y0Z3</accession>
<dbReference type="Proteomes" id="UP001630127">
    <property type="component" value="Unassembled WGS sequence"/>
</dbReference>
<reference evidence="1 2" key="1">
    <citation type="submission" date="2024-11" db="EMBL/GenBank/DDBJ databases">
        <title>A near-complete genome assembly of Cinchona calisaya.</title>
        <authorList>
            <person name="Lian D.C."/>
            <person name="Zhao X.W."/>
            <person name="Wei L."/>
        </authorList>
    </citation>
    <scope>NUCLEOTIDE SEQUENCE [LARGE SCALE GENOMIC DNA]</scope>
    <source>
        <tissue evidence="1">Nenye</tissue>
    </source>
</reference>
<evidence type="ECO:0000313" key="1">
    <source>
        <dbReference type="EMBL" id="KAL3500094.1"/>
    </source>
</evidence>
<evidence type="ECO:0000313" key="2">
    <source>
        <dbReference type="Proteomes" id="UP001630127"/>
    </source>
</evidence>
<dbReference type="AlphaFoldDB" id="A0ABD2Y0Z3"/>
<protein>
    <submittedName>
        <fullName evidence="1">Uncharacterized protein</fullName>
    </submittedName>
</protein>
<organism evidence="1 2">
    <name type="scientific">Cinchona calisaya</name>
    <dbReference type="NCBI Taxonomy" id="153742"/>
    <lineage>
        <taxon>Eukaryota</taxon>
        <taxon>Viridiplantae</taxon>
        <taxon>Streptophyta</taxon>
        <taxon>Embryophyta</taxon>
        <taxon>Tracheophyta</taxon>
        <taxon>Spermatophyta</taxon>
        <taxon>Magnoliopsida</taxon>
        <taxon>eudicotyledons</taxon>
        <taxon>Gunneridae</taxon>
        <taxon>Pentapetalae</taxon>
        <taxon>asterids</taxon>
        <taxon>lamiids</taxon>
        <taxon>Gentianales</taxon>
        <taxon>Rubiaceae</taxon>
        <taxon>Cinchonoideae</taxon>
        <taxon>Cinchoneae</taxon>
        <taxon>Cinchona</taxon>
    </lineage>
</organism>
<sequence>MYCSSENVNNFIGLPVPAKPPVDLNQPTTLTTSTGETNRPHRRLLLPVPANSFPPSAFLPSLANISISLHRGEWQLTGCGVSKGEEADSGVGEGREAMTGDKAVIIVRVGTWEDKSNPCDV</sequence>
<name>A0ABD2Y0Z3_9GENT</name>
<gene>
    <name evidence="1" type="ORF">ACH5RR_039187</name>
</gene>
<comment type="caution">
    <text evidence="1">The sequence shown here is derived from an EMBL/GenBank/DDBJ whole genome shotgun (WGS) entry which is preliminary data.</text>
</comment>